<dbReference type="Proteomes" id="UP001500002">
    <property type="component" value="Unassembled WGS sequence"/>
</dbReference>
<organism evidence="1 2">
    <name type="scientific">Agromyces neolithicus</name>
    <dbReference type="NCBI Taxonomy" id="269420"/>
    <lineage>
        <taxon>Bacteria</taxon>
        <taxon>Bacillati</taxon>
        <taxon>Actinomycetota</taxon>
        <taxon>Actinomycetes</taxon>
        <taxon>Micrococcales</taxon>
        <taxon>Microbacteriaceae</taxon>
        <taxon>Agromyces</taxon>
    </lineage>
</organism>
<comment type="caution">
    <text evidence="1">The sequence shown here is derived from an EMBL/GenBank/DDBJ whole genome shotgun (WGS) entry which is preliminary data.</text>
</comment>
<protein>
    <submittedName>
        <fullName evidence="1">Uncharacterized protein</fullName>
    </submittedName>
</protein>
<evidence type="ECO:0000313" key="2">
    <source>
        <dbReference type="Proteomes" id="UP001500002"/>
    </source>
</evidence>
<name>A0ABN2MEF4_9MICO</name>
<sequence length="102" mass="11202">MNHHIARGHIVRLAGPLGGIVGIVGIVESIASERPGGPRDAVIYWPHPGTRTTWGEDYLERVELPRCPDHGAVMALSRYGPSEYVWVGPCCPDEKWAFSVAR</sequence>
<proteinExistence type="predicted"/>
<accession>A0ABN2MEF4</accession>
<gene>
    <name evidence="1" type="ORF">GCM10009749_35200</name>
</gene>
<dbReference type="RefSeq" id="WP_344298024.1">
    <property type="nucleotide sequence ID" value="NZ_BAAANJ010000028.1"/>
</dbReference>
<evidence type="ECO:0000313" key="1">
    <source>
        <dbReference type="EMBL" id="GAA1821428.1"/>
    </source>
</evidence>
<keyword evidence="2" id="KW-1185">Reference proteome</keyword>
<dbReference type="EMBL" id="BAAANJ010000028">
    <property type="protein sequence ID" value="GAA1821428.1"/>
    <property type="molecule type" value="Genomic_DNA"/>
</dbReference>
<reference evidence="1 2" key="1">
    <citation type="journal article" date="2019" name="Int. J. Syst. Evol. Microbiol.">
        <title>The Global Catalogue of Microorganisms (GCM) 10K type strain sequencing project: providing services to taxonomists for standard genome sequencing and annotation.</title>
        <authorList>
            <consortium name="The Broad Institute Genomics Platform"/>
            <consortium name="The Broad Institute Genome Sequencing Center for Infectious Disease"/>
            <person name="Wu L."/>
            <person name="Ma J."/>
        </authorList>
    </citation>
    <scope>NUCLEOTIDE SEQUENCE [LARGE SCALE GENOMIC DNA]</scope>
    <source>
        <strain evidence="1 2">JCM 14322</strain>
    </source>
</reference>